<dbReference type="RefSeq" id="WP_014111872.1">
    <property type="nucleotide sequence ID" value="NC_016043.1"/>
</dbReference>
<dbReference type="KEGG" id="tas:TASI_1230"/>
<dbReference type="HOGENOM" id="CLU_1554545_0_0_4"/>
<evidence type="ECO:0000313" key="1">
    <source>
        <dbReference type="EMBL" id="AEP36978.1"/>
    </source>
</evidence>
<dbReference type="AlphaFoldDB" id="G4QBK0"/>
<proteinExistence type="predicted"/>
<dbReference type="Proteomes" id="UP000009284">
    <property type="component" value="Chromosome"/>
</dbReference>
<evidence type="ECO:0000313" key="2">
    <source>
        <dbReference type="Proteomes" id="UP000009284"/>
    </source>
</evidence>
<dbReference type="STRING" id="1008459.TASI_1230"/>
<dbReference type="EMBL" id="CP003059">
    <property type="protein sequence ID" value="AEP36978.1"/>
    <property type="molecule type" value="Genomic_DNA"/>
</dbReference>
<organism evidence="1 2">
    <name type="scientific">Taylorella asinigenitalis (strain MCE3)</name>
    <dbReference type="NCBI Taxonomy" id="1008459"/>
    <lineage>
        <taxon>Bacteria</taxon>
        <taxon>Pseudomonadati</taxon>
        <taxon>Pseudomonadota</taxon>
        <taxon>Betaproteobacteria</taxon>
        <taxon>Burkholderiales</taxon>
        <taxon>Alcaligenaceae</taxon>
        <taxon>Taylorella</taxon>
    </lineage>
</organism>
<reference evidence="1 2" key="2">
    <citation type="journal article" date="2012" name="PLoS ONE">
        <title>Genomic characterization of the taylorella genus.</title>
        <authorList>
            <person name="Hebert L."/>
            <person name="Moumen B."/>
            <person name="Pons N."/>
            <person name="Duquesne F."/>
            <person name="Breuil M.F."/>
            <person name="Goux D."/>
            <person name="Batto J.M."/>
            <person name="Laugier C."/>
            <person name="Renault P."/>
            <person name="Petry S."/>
        </authorList>
    </citation>
    <scope>NUCLEOTIDE SEQUENCE [LARGE SCALE GENOMIC DNA]</scope>
    <source>
        <strain evidence="1 2">MCE3</strain>
    </source>
</reference>
<name>G4QBK0_TAYAM</name>
<sequence length="172" mass="19302">MNNEQLKHLRACASQVQKNKNWTTIIKFLSNVSPNEIVNLCDELLALRAGNLKSPSYVPSKAALEAAIGCEVDFPTNDKITDGYAIRYPGFTYNPDLPGPKDGLIWSAQEQFVYKLRQAGELEVGKFIKKMEEQAAIPTWDLSVKVGTREDYQSTITFRYTRSSAASQMSIF</sequence>
<accession>G4QBK0</accession>
<gene>
    <name evidence="1" type="ordered locus">TASI_1230</name>
</gene>
<reference key="1">
    <citation type="submission" date="2011-09" db="EMBL/GenBank/DDBJ databases">
        <title>Genomic characterization of the Taylorella genus.</title>
        <authorList>
            <person name="Hebert L."/>
            <person name="Moumen B."/>
            <person name="Pons N."/>
            <person name="Duquesne F."/>
            <person name="Breuil M.-F."/>
            <person name="Goux D."/>
            <person name="Batto J.-M."/>
            <person name="Renault P."/>
            <person name="Laugier C."/>
            <person name="Petry S."/>
        </authorList>
    </citation>
    <scope>NUCLEOTIDE SEQUENCE</scope>
    <source>
        <strain>MCE3</strain>
    </source>
</reference>
<protein>
    <submittedName>
        <fullName evidence="1">Uncharacterized protein</fullName>
    </submittedName>
</protein>
<keyword evidence="2" id="KW-1185">Reference proteome</keyword>
<dbReference type="OrthoDB" id="8689712at2"/>